<accession>A0ABS5L518</accession>
<comment type="caution">
    <text evidence="6">The sequence shown here is derived from an EMBL/GenBank/DDBJ whole genome shotgun (WGS) entry which is preliminary data.</text>
</comment>
<dbReference type="InterPro" id="IPR002938">
    <property type="entry name" value="FAD-bd"/>
</dbReference>
<protein>
    <submittedName>
        <fullName evidence="6">FAD-dependent monooxygenase</fullName>
    </submittedName>
</protein>
<sequence length="407" mass="42603">MSPLRVLVVGAGIGGLALAQGLRGAGIEVAVFEKDATAAFRNQGYRIRINADGINALRTVLSPSAFALSAATAGMPGGRMATLDDRLQLLHGQTLPTDDTLPGGGHLAVNRRTLREILLAGFSDAVRYDARLTRYTTHADGTVTAHFADGRTADGDILIGADGVNSAVRAQLMPGTQVMDAGLRLLYGKVPLAGPDAAALVPADLLGLWTTVTGPDKRFVGLAPVQYRQSMRAAVDAHAPGIALSDDSDYLTCVFGARSELMPTDAELFALPGARLRDLELAQTDGWDPAVRRIIAAQDAASIFPVSVRSSVPHDGWDPGPVALLGDAVHAMSPAIGVGANTALRDAQVLTARLADAATAGSPATEALDRYQREMLGYGFAAVRESAERGHRLVGQNQLPEPAERRA</sequence>
<dbReference type="RefSeq" id="WP_212019748.1">
    <property type="nucleotide sequence ID" value="NZ_JAAFYZ010000246.1"/>
</dbReference>
<evidence type="ECO:0000313" key="6">
    <source>
        <dbReference type="EMBL" id="MBS2553322.1"/>
    </source>
</evidence>
<evidence type="ECO:0000256" key="3">
    <source>
        <dbReference type="ARBA" id="ARBA00023002"/>
    </source>
</evidence>
<keyword evidence="1" id="KW-0285">Flavoprotein</keyword>
<keyword evidence="3" id="KW-0560">Oxidoreductase</keyword>
<dbReference type="SUPFAM" id="SSF51905">
    <property type="entry name" value="FAD/NAD(P)-binding domain"/>
    <property type="match status" value="1"/>
</dbReference>
<organism evidence="6 7">
    <name type="scientific">Catenulispora pinistramenti</name>
    <dbReference type="NCBI Taxonomy" id="2705254"/>
    <lineage>
        <taxon>Bacteria</taxon>
        <taxon>Bacillati</taxon>
        <taxon>Actinomycetota</taxon>
        <taxon>Actinomycetes</taxon>
        <taxon>Catenulisporales</taxon>
        <taxon>Catenulisporaceae</taxon>
        <taxon>Catenulispora</taxon>
    </lineage>
</organism>
<dbReference type="Proteomes" id="UP000730482">
    <property type="component" value="Unassembled WGS sequence"/>
</dbReference>
<dbReference type="GO" id="GO:0004497">
    <property type="term" value="F:monooxygenase activity"/>
    <property type="evidence" value="ECO:0007669"/>
    <property type="project" value="UniProtKB-KW"/>
</dbReference>
<dbReference type="Gene3D" id="3.50.50.60">
    <property type="entry name" value="FAD/NAD(P)-binding domain"/>
    <property type="match status" value="1"/>
</dbReference>
<gene>
    <name evidence="6" type="ORF">KGQ19_41355</name>
</gene>
<feature type="domain" description="FAD-binding" evidence="5">
    <location>
        <begin position="315"/>
        <end position="384"/>
    </location>
</feature>
<dbReference type="PRINTS" id="PR00420">
    <property type="entry name" value="RNGMNOXGNASE"/>
</dbReference>
<feature type="domain" description="FAD-binding" evidence="5">
    <location>
        <begin position="5"/>
        <end position="227"/>
    </location>
</feature>
<reference evidence="6 7" key="1">
    <citation type="submission" date="2020-02" db="EMBL/GenBank/DDBJ databases">
        <title>Acidophilic actinobacteria isolated from forest soil.</title>
        <authorList>
            <person name="Golinska P."/>
        </authorList>
    </citation>
    <scope>NUCLEOTIDE SEQUENCE [LARGE SCALE GENOMIC DNA]</scope>
    <source>
        <strain evidence="6 7">NL8</strain>
    </source>
</reference>
<evidence type="ECO:0000313" key="7">
    <source>
        <dbReference type="Proteomes" id="UP000730482"/>
    </source>
</evidence>
<name>A0ABS5L518_9ACTN</name>
<evidence type="ECO:0000259" key="5">
    <source>
        <dbReference type="Pfam" id="PF01494"/>
    </source>
</evidence>
<dbReference type="PANTHER" id="PTHR47178">
    <property type="entry name" value="MONOOXYGENASE, FAD-BINDING"/>
    <property type="match status" value="1"/>
</dbReference>
<keyword evidence="4 6" id="KW-0503">Monooxygenase</keyword>
<dbReference type="EMBL" id="JAAFYZ010000246">
    <property type="protein sequence ID" value="MBS2553322.1"/>
    <property type="molecule type" value="Genomic_DNA"/>
</dbReference>
<proteinExistence type="predicted"/>
<evidence type="ECO:0000256" key="2">
    <source>
        <dbReference type="ARBA" id="ARBA00022827"/>
    </source>
</evidence>
<evidence type="ECO:0000256" key="4">
    <source>
        <dbReference type="ARBA" id="ARBA00023033"/>
    </source>
</evidence>
<keyword evidence="2" id="KW-0274">FAD</keyword>
<dbReference type="PANTHER" id="PTHR47178:SF5">
    <property type="entry name" value="FAD-BINDING DOMAIN-CONTAINING PROTEIN"/>
    <property type="match status" value="1"/>
</dbReference>
<evidence type="ECO:0000256" key="1">
    <source>
        <dbReference type="ARBA" id="ARBA00022630"/>
    </source>
</evidence>
<keyword evidence="7" id="KW-1185">Reference proteome</keyword>
<dbReference type="Pfam" id="PF01494">
    <property type="entry name" value="FAD_binding_3"/>
    <property type="match status" value="2"/>
</dbReference>
<dbReference type="InterPro" id="IPR036188">
    <property type="entry name" value="FAD/NAD-bd_sf"/>
</dbReference>